<proteinExistence type="predicted"/>
<evidence type="ECO:0000313" key="1">
    <source>
        <dbReference type="EMBL" id="WVT05781.1"/>
    </source>
</evidence>
<organism evidence="1 2">
    <name type="scientific">Sinorhizobium chiapasense</name>
    <dbReference type="NCBI Taxonomy" id="501572"/>
    <lineage>
        <taxon>Bacteria</taxon>
        <taxon>Pseudomonadati</taxon>
        <taxon>Pseudomonadota</taxon>
        <taxon>Alphaproteobacteria</taxon>
        <taxon>Hyphomicrobiales</taxon>
        <taxon>Rhizobiaceae</taxon>
        <taxon>Sinorhizobium/Ensifer group</taxon>
        <taxon>Sinorhizobium</taxon>
    </lineage>
</organism>
<sequence>MPIRPHIPLHDVDMLSAVFEELLEDHQILRASAVAERTLTRLIFNYDLGIRDPALLKILTVPFLRQRLSGTH</sequence>
<evidence type="ECO:0000313" key="2">
    <source>
        <dbReference type="Proteomes" id="UP001432360"/>
    </source>
</evidence>
<reference evidence="1" key="1">
    <citation type="submission" date="2023-08" db="EMBL/GenBank/DDBJ databases">
        <title>Complete genome sequence of Sinorhizobium chiapanecum ITTG S70 isolated from Acaciella angustissima nodules in Chiapas-Mexico.</title>
        <authorList>
            <person name="Rincon-Rosales R."/>
            <person name="Rogel M.A."/>
            <person name="Rincon-Medina C.I."/>
            <person name="Guerrero G."/>
            <person name="Manzano-Gomez L.A."/>
            <person name="Lopez-Lopez A."/>
            <person name="Rincon Molina F.A."/>
            <person name="Martinez-Romero E."/>
        </authorList>
    </citation>
    <scope>NUCLEOTIDE SEQUENCE</scope>
    <source>
        <strain evidence="1">ITTG S70</strain>
    </source>
</reference>
<dbReference type="Proteomes" id="UP001432360">
    <property type="component" value="Chromosome"/>
</dbReference>
<keyword evidence="2" id="KW-1185">Reference proteome</keyword>
<dbReference type="EMBL" id="CP133148">
    <property type="protein sequence ID" value="WVT05781.1"/>
    <property type="molecule type" value="Genomic_DNA"/>
</dbReference>
<dbReference type="RefSeq" id="WP_331374856.1">
    <property type="nucleotide sequence ID" value="NZ_CP133148.1"/>
</dbReference>
<protein>
    <submittedName>
        <fullName evidence="1">Uncharacterized protein</fullName>
    </submittedName>
</protein>
<gene>
    <name evidence="1" type="ORF">RB548_10485</name>
</gene>
<accession>A0ABZ2BEP3</accession>
<name>A0ABZ2BEP3_9HYPH</name>